<feature type="transmembrane region" description="Helical" evidence="1">
    <location>
        <begin position="65"/>
        <end position="86"/>
    </location>
</feature>
<organism evidence="2 3">
    <name type="scientific">Paeniglutamicibacter psychrophenolicus</name>
    <dbReference type="NCBI Taxonomy" id="257454"/>
    <lineage>
        <taxon>Bacteria</taxon>
        <taxon>Bacillati</taxon>
        <taxon>Actinomycetota</taxon>
        <taxon>Actinomycetes</taxon>
        <taxon>Micrococcales</taxon>
        <taxon>Micrococcaceae</taxon>
        <taxon>Paeniglutamicibacter</taxon>
    </lineage>
</organism>
<feature type="transmembrane region" description="Helical" evidence="1">
    <location>
        <begin position="31"/>
        <end position="53"/>
    </location>
</feature>
<evidence type="ECO:0000256" key="1">
    <source>
        <dbReference type="SAM" id="Phobius"/>
    </source>
</evidence>
<feature type="transmembrane region" description="Helical" evidence="1">
    <location>
        <begin position="98"/>
        <end position="117"/>
    </location>
</feature>
<evidence type="ECO:0000313" key="2">
    <source>
        <dbReference type="EMBL" id="MBP2376468.1"/>
    </source>
</evidence>
<reference evidence="2 3" key="1">
    <citation type="submission" date="2021-03" db="EMBL/GenBank/DDBJ databases">
        <title>Sequencing the genomes of 1000 actinobacteria strains.</title>
        <authorList>
            <person name="Klenk H.-P."/>
        </authorList>
    </citation>
    <scope>NUCLEOTIDE SEQUENCE [LARGE SCALE GENOMIC DNA]</scope>
    <source>
        <strain evidence="2 3">DSM 15454</strain>
    </source>
</reference>
<keyword evidence="3" id="KW-1185">Reference proteome</keyword>
<gene>
    <name evidence="2" type="ORF">JOF46_004457</name>
</gene>
<comment type="caution">
    <text evidence="2">The sequence shown here is derived from an EMBL/GenBank/DDBJ whole genome shotgun (WGS) entry which is preliminary data.</text>
</comment>
<accession>A0ABS4WJU2</accession>
<dbReference type="RefSeq" id="WP_209912214.1">
    <property type="nucleotide sequence ID" value="NZ_BAAAMI010000027.1"/>
</dbReference>
<keyword evidence="1" id="KW-0812">Transmembrane</keyword>
<protein>
    <submittedName>
        <fullName evidence="2">Uncharacterized protein</fullName>
    </submittedName>
</protein>
<evidence type="ECO:0000313" key="3">
    <source>
        <dbReference type="Proteomes" id="UP000766570"/>
    </source>
</evidence>
<proteinExistence type="predicted"/>
<feature type="transmembrane region" description="Helical" evidence="1">
    <location>
        <begin position="137"/>
        <end position="160"/>
    </location>
</feature>
<sequence length="242" mass="25873">MEILFFVVVLVSATLSLTRIGGLARSINQSIFLSGLCAAVAFGLMLPAVYEFVDGLFLRTNFTDLFAKLALLLAINILVCEIARALRNPRVLRLTAGISGKTILVLTFVLALILFAFTDSPEPSPGLGAYIDDPLVLAYNTVIVAYVGYLGALLIGPLLRDARTPPQRLRQVASALLAAGFGLAIVRAVLMVAGLAIDGLYDFGQILSGIAALLVIAGLVSAWMALRKYDTSRIRQSALRIH</sequence>
<name>A0ABS4WJU2_9MICC</name>
<keyword evidence="1" id="KW-1133">Transmembrane helix</keyword>
<dbReference type="Proteomes" id="UP000766570">
    <property type="component" value="Unassembled WGS sequence"/>
</dbReference>
<keyword evidence="1" id="KW-0472">Membrane</keyword>
<feature type="transmembrane region" description="Helical" evidence="1">
    <location>
        <begin position="6"/>
        <end position="24"/>
    </location>
</feature>
<dbReference type="EMBL" id="JAGIOE010000002">
    <property type="protein sequence ID" value="MBP2376468.1"/>
    <property type="molecule type" value="Genomic_DNA"/>
</dbReference>
<feature type="transmembrane region" description="Helical" evidence="1">
    <location>
        <begin position="172"/>
        <end position="197"/>
    </location>
</feature>
<feature type="transmembrane region" description="Helical" evidence="1">
    <location>
        <begin position="203"/>
        <end position="226"/>
    </location>
</feature>